<dbReference type="GO" id="GO:0016586">
    <property type="term" value="C:RSC-type complex"/>
    <property type="evidence" value="ECO:0007669"/>
    <property type="project" value="InterPro"/>
</dbReference>
<keyword evidence="7" id="KW-0539">Nucleus</keyword>
<keyword evidence="6" id="KW-0804">Transcription</keyword>
<feature type="compositionally biased region" description="Basic and acidic residues" evidence="9">
    <location>
        <begin position="465"/>
        <end position="491"/>
    </location>
</feature>
<dbReference type="SMART" id="SM00439">
    <property type="entry name" value="BAH"/>
    <property type="match status" value="1"/>
</dbReference>
<reference evidence="12 13" key="1">
    <citation type="submission" date="2016-07" db="EMBL/GenBank/DDBJ databases">
        <title>Pervasive Adenine N6-methylation of Active Genes in Fungi.</title>
        <authorList>
            <consortium name="DOE Joint Genome Institute"/>
            <person name="Mondo S.J."/>
            <person name="Dannebaum R.O."/>
            <person name="Kuo R.C."/>
            <person name="Labutti K."/>
            <person name="Haridas S."/>
            <person name="Kuo A."/>
            <person name="Salamov A."/>
            <person name="Ahrendt S.R."/>
            <person name="Lipzen A."/>
            <person name="Sullivan W."/>
            <person name="Andreopoulos W.B."/>
            <person name="Clum A."/>
            <person name="Lindquist E."/>
            <person name="Daum C."/>
            <person name="Ramamoorthy G.K."/>
            <person name="Gryganskyi A."/>
            <person name="Culley D."/>
            <person name="Magnuson J.K."/>
            <person name="James T.Y."/>
            <person name="O'Malley M.A."/>
            <person name="Stajich J.E."/>
            <person name="Spatafora J.W."/>
            <person name="Visel A."/>
            <person name="Grigoriev I.V."/>
        </authorList>
    </citation>
    <scope>NUCLEOTIDE SEQUENCE [LARGE SCALE GENOMIC DNA]</scope>
    <source>
        <strain evidence="12 13">JEL800</strain>
    </source>
</reference>
<keyword evidence="3" id="KW-0156">Chromatin regulator</keyword>
<accession>A0A1Y2CY65</accession>
<feature type="region of interest" description="Disordered" evidence="9">
    <location>
        <begin position="544"/>
        <end position="587"/>
    </location>
</feature>
<evidence type="ECO:0000256" key="4">
    <source>
        <dbReference type="ARBA" id="ARBA00023015"/>
    </source>
</evidence>
<gene>
    <name evidence="12" type="ORF">BCR33DRAFT_712177</name>
</gene>
<dbReference type="PROSITE" id="PS51038">
    <property type="entry name" value="BAH"/>
    <property type="match status" value="1"/>
</dbReference>
<evidence type="ECO:0000256" key="8">
    <source>
        <dbReference type="PROSITE-ProRule" id="PRU00035"/>
    </source>
</evidence>
<dbReference type="STRING" id="329046.A0A1Y2CY65"/>
<feature type="compositionally biased region" description="Polar residues" evidence="9">
    <location>
        <begin position="516"/>
        <end position="525"/>
    </location>
</feature>
<sequence length="701" mass="76925">MAARRASSASLTSSSGPVPIDVDAALSIMRNALHVVINHVDAKGRFVAELFMTLVDRKLYPDYYKVITRPIAIDIMLERIENNHYARLGAVNGLAAFEADFATLANNAMTYNQIGSDVYKDAKTLLSLFQHDFAKETKLAEIDPQSVKYKNVVNNIMAFQDNSERYVWDVFFELPDKKLYKDYYFSIKQPIALDGILTKIDSHQYKTSDSFVADIHLMIRNAKTYNVEGSQIYRDAQSLEVFFKEQFTKYVINGTAASMAASAATAGTSTVGPRTTVAPVSSIVEGEPLESVTVGTEVYRAGDYVYITNAIDPSKPTIGQIQSTYKSIVTGNPSFTAAWFLRPQQTYQLASAKFIENEVLKTNRTESYDAQEIVGRCWVLYVKDYLRGKPKGCNDIETVHPCESRYTIDGKSTSKIKLWQNKFPEPELVLYDTPLHPVRVPMFKDETVAAAPATVGLGVDSKKRKSEDYGDSKDDYDYHQDKKLKREREGQSSRNLSTPSVSTPTAGREHRDRTKSSTGTIPSLSQQVASLVLPGTKAAAAAAGNIERGTNNSSNANSGTATPNHNLSSSSAVGGAGSSSAAPASNSTDAAGALGPIFELFDRTPAGEVKWYAGLPVHVVKRETVVHSLQYRIAKMKERKAAAEAGGMKEEKMDVDETLKVEAGGEANGYGQHQASPVDLEAQLWTPMKDALYNLAHAYLH</sequence>
<evidence type="ECO:0000256" key="5">
    <source>
        <dbReference type="ARBA" id="ARBA00023117"/>
    </source>
</evidence>
<dbReference type="OrthoDB" id="1742084at2759"/>
<evidence type="ECO:0000256" key="7">
    <source>
        <dbReference type="ARBA" id="ARBA00023242"/>
    </source>
</evidence>
<dbReference type="Gene3D" id="1.20.920.10">
    <property type="entry name" value="Bromodomain-like"/>
    <property type="match status" value="2"/>
</dbReference>
<comment type="caution">
    <text evidence="12">The sequence shown here is derived from an EMBL/GenBank/DDBJ whole genome shotgun (WGS) entry which is preliminary data.</text>
</comment>
<keyword evidence="13" id="KW-1185">Reference proteome</keyword>
<dbReference type="InterPro" id="IPR036427">
    <property type="entry name" value="Bromodomain-like_sf"/>
</dbReference>
<dbReference type="InterPro" id="IPR001025">
    <property type="entry name" value="BAH_dom"/>
</dbReference>
<evidence type="ECO:0000313" key="12">
    <source>
        <dbReference type="EMBL" id="ORY51972.1"/>
    </source>
</evidence>
<keyword evidence="5 8" id="KW-0103">Bromodomain</keyword>
<evidence type="ECO:0000313" key="13">
    <source>
        <dbReference type="Proteomes" id="UP000193642"/>
    </source>
</evidence>
<evidence type="ECO:0000256" key="9">
    <source>
        <dbReference type="SAM" id="MobiDB-lite"/>
    </source>
</evidence>
<dbReference type="PRINTS" id="PR00503">
    <property type="entry name" value="BROMODOMAIN"/>
</dbReference>
<comment type="subcellular location">
    <subcellularLocation>
        <location evidence="1">Nucleus</location>
    </subcellularLocation>
</comment>
<evidence type="ECO:0000256" key="6">
    <source>
        <dbReference type="ARBA" id="ARBA00023163"/>
    </source>
</evidence>
<dbReference type="GO" id="GO:0006338">
    <property type="term" value="P:chromatin remodeling"/>
    <property type="evidence" value="ECO:0007669"/>
    <property type="project" value="InterPro"/>
</dbReference>
<dbReference type="Pfam" id="PF00439">
    <property type="entry name" value="Bromodomain"/>
    <property type="match status" value="2"/>
</dbReference>
<feature type="region of interest" description="Disordered" evidence="9">
    <location>
        <begin position="461"/>
        <end position="525"/>
    </location>
</feature>
<feature type="domain" description="BAH" evidence="11">
    <location>
        <begin position="297"/>
        <end position="417"/>
    </location>
</feature>
<protein>
    <submittedName>
        <fullName evidence="12">Bromodomain-domain-containing protein</fullName>
    </submittedName>
</protein>
<feature type="compositionally biased region" description="Polar residues" evidence="9">
    <location>
        <begin position="492"/>
        <end position="505"/>
    </location>
</feature>
<evidence type="ECO:0000256" key="1">
    <source>
        <dbReference type="ARBA" id="ARBA00004123"/>
    </source>
</evidence>
<keyword evidence="4" id="KW-0805">Transcription regulation</keyword>
<dbReference type="InterPro" id="IPR001487">
    <property type="entry name" value="Bromodomain"/>
</dbReference>
<dbReference type="Gene3D" id="2.30.30.490">
    <property type="match status" value="1"/>
</dbReference>
<evidence type="ECO:0000259" key="11">
    <source>
        <dbReference type="PROSITE" id="PS51038"/>
    </source>
</evidence>
<dbReference type="AlphaFoldDB" id="A0A1Y2CY65"/>
<dbReference type="PANTHER" id="PTHR16062">
    <property type="entry name" value="SWI/SNF-RELATED"/>
    <property type="match status" value="1"/>
</dbReference>
<dbReference type="SMART" id="SM00297">
    <property type="entry name" value="BROMO"/>
    <property type="match status" value="2"/>
</dbReference>
<dbReference type="Pfam" id="PF01426">
    <property type="entry name" value="BAH"/>
    <property type="match status" value="1"/>
</dbReference>
<name>A0A1Y2CY65_9FUNG</name>
<evidence type="ECO:0000256" key="3">
    <source>
        <dbReference type="ARBA" id="ARBA00022853"/>
    </source>
</evidence>
<evidence type="ECO:0000256" key="2">
    <source>
        <dbReference type="ARBA" id="ARBA00022737"/>
    </source>
</evidence>
<evidence type="ECO:0000259" key="10">
    <source>
        <dbReference type="PROSITE" id="PS50014"/>
    </source>
</evidence>
<dbReference type="SUPFAM" id="SSF47370">
    <property type="entry name" value="Bromodomain"/>
    <property type="match status" value="2"/>
</dbReference>
<feature type="domain" description="Bromo" evidence="10">
    <location>
        <begin position="43"/>
        <end position="119"/>
    </location>
</feature>
<dbReference type="Proteomes" id="UP000193642">
    <property type="component" value="Unassembled WGS sequence"/>
</dbReference>
<organism evidence="12 13">
    <name type="scientific">Rhizoclosmatium globosum</name>
    <dbReference type="NCBI Taxonomy" id="329046"/>
    <lineage>
        <taxon>Eukaryota</taxon>
        <taxon>Fungi</taxon>
        <taxon>Fungi incertae sedis</taxon>
        <taxon>Chytridiomycota</taxon>
        <taxon>Chytridiomycota incertae sedis</taxon>
        <taxon>Chytridiomycetes</taxon>
        <taxon>Chytridiales</taxon>
        <taxon>Chytriomycetaceae</taxon>
        <taxon>Rhizoclosmatium</taxon>
    </lineage>
</organism>
<dbReference type="InterPro" id="IPR043151">
    <property type="entry name" value="BAH_sf"/>
</dbReference>
<dbReference type="InterPro" id="IPR037382">
    <property type="entry name" value="Rsc/polybromo"/>
</dbReference>
<dbReference type="PANTHER" id="PTHR16062:SF19">
    <property type="entry name" value="PROTEIN POLYBROMO-1"/>
    <property type="match status" value="1"/>
</dbReference>
<dbReference type="GO" id="GO:0003682">
    <property type="term" value="F:chromatin binding"/>
    <property type="evidence" value="ECO:0007669"/>
    <property type="project" value="InterPro"/>
</dbReference>
<keyword evidence="2" id="KW-0677">Repeat</keyword>
<feature type="domain" description="Bromo" evidence="10">
    <location>
        <begin position="163"/>
        <end position="233"/>
    </location>
</feature>
<dbReference type="GO" id="GO:0006368">
    <property type="term" value="P:transcription elongation by RNA polymerase II"/>
    <property type="evidence" value="ECO:0007669"/>
    <property type="project" value="TreeGrafter"/>
</dbReference>
<dbReference type="EMBL" id="MCGO01000004">
    <property type="protein sequence ID" value="ORY51972.1"/>
    <property type="molecule type" value="Genomic_DNA"/>
</dbReference>
<dbReference type="PROSITE" id="PS50014">
    <property type="entry name" value="BROMODOMAIN_2"/>
    <property type="match status" value="2"/>
</dbReference>
<proteinExistence type="predicted"/>